<dbReference type="SUPFAM" id="SSF55874">
    <property type="entry name" value="ATPase domain of HSP90 chaperone/DNA topoisomerase II/histidine kinase"/>
    <property type="match status" value="1"/>
</dbReference>
<feature type="region of interest" description="Disordered" evidence="1">
    <location>
        <begin position="1134"/>
        <end position="1161"/>
    </location>
</feature>
<comment type="caution">
    <text evidence="3">The sequence shown here is derived from an EMBL/GenBank/DDBJ whole genome shotgun (WGS) entry which is preliminary data.</text>
</comment>
<evidence type="ECO:0000313" key="3">
    <source>
        <dbReference type="EMBL" id="TVZ00157.1"/>
    </source>
</evidence>
<dbReference type="OrthoDB" id="9802640at2"/>
<keyword evidence="4" id="KW-1185">Reference proteome</keyword>
<accession>A0A6P2BNF3</accession>
<dbReference type="Pfam" id="PF13020">
    <property type="entry name" value="NOV_C"/>
    <property type="match status" value="1"/>
</dbReference>
<dbReference type="EMBL" id="RPFW01000010">
    <property type="protein sequence ID" value="TVZ00157.1"/>
    <property type="molecule type" value="Genomic_DNA"/>
</dbReference>
<name>A0A6P2BNF3_9ACTN</name>
<dbReference type="Proteomes" id="UP000460272">
    <property type="component" value="Unassembled WGS sequence"/>
</dbReference>
<gene>
    <name evidence="3" type="ORF">EAS64_39620</name>
</gene>
<dbReference type="InterPro" id="IPR036890">
    <property type="entry name" value="HATPase_C_sf"/>
</dbReference>
<evidence type="ECO:0000256" key="1">
    <source>
        <dbReference type="SAM" id="MobiDB-lite"/>
    </source>
</evidence>
<organism evidence="3 4">
    <name type="scientific">Trebonia kvetii</name>
    <dbReference type="NCBI Taxonomy" id="2480626"/>
    <lineage>
        <taxon>Bacteria</taxon>
        <taxon>Bacillati</taxon>
        <taxon>Actinomycetota</taxon>
        <taxon>Actinomycetes</taxon>
        <taxon>Streptosporangiales</taxon>
        <taxon>Treboniaceae</taxon>
        <taxon>Trebonia</taxon>
    </lineage>
</organism>
<evidence type="ECO:0000259" key="2">
    <source>
        <dbReference type="Pfam" id="PF13020"/>
    </source>
</evidence>
<dbReference type="RefSeq" id="WP_145861790.1">
    <property type="nucleotide sequence ID" value="NZ_RPFW01000010.1"/>
</dbReference>
<sequence>MTETPVIPAAPGTLDFRFRVGTSILTEFAVSHTPADVLRELVQNEYDAGGTELTMEFGPDALVVRGNGKLIDKAGWDRLGVMLGHGLVAGTVGRVEPKANGIGSKNFGLRSLFLLGDRIHVVSGGRRTILDRVNGALAEPLADPGSRGRPGVTIAVPYRQADERPLRAFDERHEAEALTAIAAEFAPTLIKLAHPGTGKNLRAVVLRSARLGQELQWRQSARADKAVRGLIKRAARLDHHGPHLGGAAEAVSEAEYQHSVAPPSGLGRPNVPSYFRATAGRIRLGVSVRVRRGRLDLTVPGIFYYPIGATRSRTGFAFSISAPFEMTEDRSQLVDPQNSDWNTWLIRESAALAVRLLPGPLFAAFGADAFRALDPAGAASSTVPGLSAEIDRLLRSEQCWPTQATAGRNGRIVPAAAASLTVPASPALSAFAIGPLAPDELLHARLAAPADTQAMAVRMGIRAFTAGSLVRLRCAGQSTQNLATRLGNTEASRYYSDFPGPLQDLGLQHRFAGALDACRAELSDENRKDLRTSATTLTRAGTLSSPEALWLADDALSAVVPAVQVLHPGLAGSRVLTGLCRRFNFSGWAADTARRIADGTASQQERDALARYIRGRPTLSQKAWAAVRRCQVLPDHRGEWTAPADMVSRSARGAALLEPALHLPADDDEANESLRPLRFRRAVRGSDLVALARLVEQGAVGPAVMGTAAARLQRLLTPAVLAQLKGIRFIETGPGTVRAPADAYLRSDRTVAILGDGAPYASGIPASLLRRLGCRTEPRADDIVSALAKLREEGRGPSRPDLVYPALVAALRAERRPAGQLRDQPVIWTGRKWEAPGHCLTGADNRSRLLGAVTVLPENLHDVWVFLGAAQRPNEDHWRRMLIKVGELYGGQRQVPAHAADVLRRAYRDLGKLPERLGPDVPCLLDDQRRLHPPSEAAGGTYLINDDPALASAAQASGVPVAFADTSDPRVNAFLRAAGTRPLSATAVAVGTTYGPDARPDDTRLAGPVLARLHDLAFSSAVAALAAAVCGPGRARTAAGLTARLARITRIAIVDGITRTYHFAGHDVAVSADYEVEEDQIALDQVSGSHELRRVTASAVALLAGEAPLGGQVLGDGIYFLLRRRSAREMQRELQRRKVPWQPPALSSTEDYGDEDDDEDVTSLAGVLSRNLIQGAKSGSADITNSPPPATPSPAPPPRPPRPPLPDLRLVHPQPAAGTRMPQPPAPAGPGGGYGTWRPRSPRETEEDGALGRRGEEIVLVIERERVTRLGLPPGRVTWTADTDPGADHDIISVDDDGSELWVEVKSTTGRDGQFSWTAAEFRLAIRARRRYVLYRVFDAATTTPSWTRIRDPISAFEDGELRLDIDRLTGDTGPLA</sequence>
<feature type="region of interest" description="Disordered" evidence="1">
    <location>
        <begin position="1177"/>
        <end position="1252"/>
    </location>
</feature>
<feature type="domain" description="Protein NO VEIN C-terminal" evidence="2">
    <location>
        <begin position="1255"/>
        <end position="1348"/>
    </location>
</feature>
<evidence type="ECO:0000313" key="4">
    <source>
        <dbReference type="Proteomes" id="UP000460272"/>
    </source>
</evidence>
<reference evidence="3 4" key="1">
    <citation type="submission" date="2018-11" db="EMBL/GenBank/DDBJ databases">
        <title>Trebonia kvetii gen.nov., sp.nov., a novel acidophilic actinobacterium, and proposal of the new actinobacterial family Treboniaceae fam. nov.</title>
        <authorList>
            <person name="Rapoport D."/>
            <person name="Sagova-Mareckova M."/>
            <person name="Sedlacek I."/>
            <person name="Provaznik J."/>
            <person name="Kralova S."/>
            <person name="Pavlinic D."/>
            <person name="Benes V."/>
            <person name="Kopecky J."/>
        </authorList>
    </citation>
    <scope>NUCLEOTIDE SEQUENCE [LARGE SCALE GENOMIC DNA]</scope>
    <source>
        <strain evidence="3 4">15Tr583</strain>
    </source>
</reference>
<feature type="compositionally biased region" description="Pro residues" evidence="1">
    <location>
        <begin position="1186"/>
        <end position="1206"/>
    </location>
</feature>
<feature type="compositionally biased region" description="Acidic residues" evidence="1">
    <location>
        <begin position="1151"/>
        <end position="1161"/>
    </location>
</feature>
<dbReference type="InterPro" id="IPR024975">
    <property type="entry name" value="NOV_C"/>
</dbReference>
<protein>
    <submittedName>
        <fullName evidence="3">DUF3883 domain-containing protein</fullName>
    </submittedName>
</protein>
<proteinExistence type="predicted"/>